<sequence length="40" mass="4798">MEERVRFSCQSPDEQDYYRVCAKYEFLCGLSVPFLSIYKP</sequence>
<comment type="caution">
    <text evidence="1">The sequence shown here is derived from an EMBL/GenBank/DDBJ whole genome shotgun (WGS) entry which is preliminary data.</text>
</comment>
<proteinExistence type="predicted"/>
<dbReference type="EMBL" id="LQYS01000032">
    <property type="protein sequence ID" value="KYD16508.1"/>
    <property type="molecule type" value="Genomic_DNA"/>
</dbReference>
<evidence type="ECO:0000313" key="2">
    <source>
        <dbReference type="Proteomes" id="UP000075455"/>
    </source>
</evidence>
<name>A0A150LW46_9BACL</name>
<protein>
    <submittedName>
        <fullName evidence="1">Uncharacterized protein</fullName>
    </submittedName>
</protein>
<dbReference type="Proteomes" id="UP000075455">
    <property type="component" value="Unassembled WGS sequence"/>
</dbReference>
<dbReference type="AlphaFoldDB" id="A0A150LW46"/>
<dbReference type="STRING" id="81408.B4119_1922"/>
<evidence type="ECO:0000313" key="1">
    <source>
        <dbReference type="EMBL" id="KYD16508.1"/>
    </source>
</evidence>
<gene>
    <name evidence="1" type="ORF">B4119_1922</name>
</gene>
<reference evidence="1 2" key="1">
    <citation type="submission" date="2016-01" db="EMBL/GenBank/DDBJ databases">
        <title>Draft Genome Sequences of Seven Thermophilic Sporeformers Isolated from Foods.</title>
        <authorList>
            <person name="Berendsen E.M."/>
            <person name="Wells-Bennik M.H."/>
            <person name="Krawcyk A.O."/>
            <person name="De Jong A."/>
            <person name="Holsappel S."/>
            <person name="Eijlander R.T."/>
            <person name="Kuipers O.P."/>
        </authorList>
    </citation>
    <scope>NUCLEOTIDE SEQUENCE [LARGE SCALE GENOMIC DNA]</scope>
    <source>
        <strain evidence="1 2">B4119</strain>
    </source>
</reference>
<organism evidence="1 2">
    <name type="scientific">Saccharococcus caldoxylosilyticus</name>
    <dbReference type="NCBI Taxonomy" id="81408"/>
    <lineage>
        <taxon>Bacteria</taxon>
        <taxon>Bacillati</taxon>
        <taxon>Bacillota</taxon>
        <taxon>Bacilli</taxon>
        <taxon>Bacillales</taxon>
        <taxon>Anoxybacillaceae</taxon>
        <taxon>Saccharococcus</taxon>
    </lineage>
</organism>
<accession>A0A150LW46</accession>